<sequence length="257" mass="27949">MGQRISSSRVWRVAGVALAAMALSTTQALAQPADPDAGKIDQTSQVLRPCIDTALRIDAPNWVCTPSGLTIQNTSGVGFVPIAPTVAPSTERTPGITQDDHDNWCETGSACHRIVSNYTQETKGNVAYGNQDGLIGTYDVILRTDLVGRQAQWRQSLILDTGPAIQFNEVWVNCWEETTMTPGINCGNHYAGAPVVNGVSPYFNSQLLFGNRLNNSDEYYGAVTARFTPSGYSQYVMGMVETPRFNCYGSTDNCYFP</sequence>
<organism evidence="2 3">
    <name type="scientific">Goodfellowiella coeruleoviolacea</name>
    <dbReference type="NCBI Taxonomy" id="334858"/>
    <lineage>
        <taxon>Bacteria</taxon>
        <taxon>Bacillati</taxon>
        <taxon>Actinomycetota</taxon>
        <taxon>Actinomycetes</taxon>
        <taxon>Pseudonocardiales</taxon>
        <taxon>Pseudonocardiaceae</taxon>
        <taxon>Goodfellowiella</taxon>
    </lineage>
</organism>
<keyword evidence="1" id="KW-0732">Signal</keyword>
<evidence type="ECO:0008006" key="4">
    <source>
        <dbReference type="Google" id="ProtNLM"/>
    </source>
</evidence>
<accession>A0AAE3KI24</accession>
<proteinExistence type="predicted"/>
<dbReference type="EMBL" id="JAMTCK010000015">
    <property type="protein sequence ID" value="MCP2168831.1"/>
    <property type="molecule type" value="Genomic_DNA"/>
</dbReference>
<evidence type="ECO:0000256" key="1">
    <source>
        <dbReference type="SAM" id="SignalP"/>
    </source>
</evidence>
<evidence type="ECO:0000313" key="3">
    <source>
        <dbReference type="Proteomes" id="UP001206128"/>
    </source>
</evidence>
<reference evidence="2" key="1">
    <citation type="submission" date="2022-06" db="EMBL/GenBank/DDBJ databases">
        <title>Genomic Encyclopedia of Archaeal and Bacterial Type Strains, Phase II (KMG-II): from individual species to whole genera.</title>
        <authorList>
            <person name="Goeker M."/>
        </authorList>
    </citation>
    <scope>NUCLEOTIDE SEQUENCE</scope>
    <source>
        <strain evidence="2">DSM 43935</strain>
    </source>
</reference>
<dbReference type="Proteomes" id="UP001206128">
    <property type="component" value="Unassembled WGS sequence"/>
</dbReference>
<evidence type="ECO:0000313" key="2">
    <source>
        <dbReference type="EMBL" id="MCP2168831.1"/>
    </source>
</evidence>
<dbReference type="AlphaFoldDB" id="A0AAE3KI24"/>
<name>A0AAE3KI24_9PSEU</name>
<protein>
    <recommendedName>
        <fullName evidence="4">Secreted protein</fullName>
    </recommendedName>
</protein>
<keyword evidence="3" id="KW-1185">Reference proteome</keyword>
<comment type="caution">
    <text evidence="2">The sequence shown here is derived from an EMBL/GenBank/DDBJ whole genome shotgun (WGS) entry which is preliminary data.</text>
</comment>
<feature type="chain" id="PRO_5041912267" description="Secreted protein" evidence="1">
    <location>
        <begin position="31"/>
        <end position="257"/>
    </location>
</feature>
<gene>
    <name evidence="2" type="ORF">LX83_005709</name>
</gene>
<feature type="signal peptide" evidence="1">
    <location>
        <begin position="1"/>
        <end position="30"/>
    </location>
</feature>